<dbReference type="HOGENOM" id="CLU_065520_1_0_6"/>
<dbReference type="InterPro" id="IPR044084">
    <property type="entry name" value="AvModA-like_subst-bd"/>
</dbReference>
<dbReference type="GO" id="GO:0015689">
    <property type="term" value="P:molybdate ion transport"/>
    <property type="evidence" value="ECO:0007669"/>
    <property type="project" value="InterPro"/>
</dbReference>
<comment type="similarity">
    <text evidence="1">Belongs to the bacterial solute-binding protein ModA family.</text>
</comment>
<feature type="chain" id="PRO_5001952852" evidence="5">
    <location>
        <begin position="24"/>
        <end position="257"/>
    </location>
</feature>
<dbReference type="Gene3D" id="3.40.190.10">
    <property type="entry name" value="Periplasmic binding protein-like II"/>
    <property type="match status" value="2"/>
</dbReference>
<evidence type="ECO:0000256" key="2">
    <source>
        <dbReference type="ARBA" id="ARBA00022723"/>
    </source>
</evidence>
<name>A0A099CRX1_9GAMM</name>
<dbReference type="Pfam" id="PF13531">
    <property type="entry name" value="SBP_bac_11"/>
    <property type="match status" value="1"/>
</dbReference>
<evidence type="ECO:0000256" key="1">
    <source>
        <dbReference type="ARBA" id="ARBA00009175"/>
    </source>
</evidence>
<dbReference type="PANTHER" id="PTHR30632:SF14">
    <property type="entry name" value="TUNGSTATE_MOLYBDATE_CHROMATE-BINDING PROTEIN MODA"/>
    <property type="match status" value="1"/>
</dbReference>
<evidence type="ECO:0000313" key="7">
    <source>
        <dbReference type="Proteomes" id="UP000029708"/>
    </source>
</evidence>
<feature type="signal peptide" evidence="5">
    <location>
        <begin position="1"/>
        <end position="23"/>
    </location>
</feature>
<dbReference type="NCBIfam" id="TIGR01256">
    <property type="entry name" value="modA"/>
    <property type="match status" value="1"/>
</dbReference>
<dbReference type="PIRSF" id="PIRSF004846">
    <property type="entry name" value="ModA"/>
    <property type="match status" value="1"/>
</dbReference>
<dbReference type="EMBL" id="JROI01000016">
    <property type="protein sequence ID" value="KGI76753.1"/>
    <property type="molecule type" value="Genomic_DNA"/>
</dbReference>
<evidence type="ECO:0000313" key="6">
    <source>
        <dbReference type="EMBL" id="KGI76753.1"/>
    </source>
</evidence>
<feature type="binding site" evidence="4">
    <location>
        <position position="63"/>
    </location>
    <ligand>
        <name>molybdate</name>
        <dbReference type="ChEBI" id="CHEBI:36264"/>
    </ligand>
</feature>
<keyword evidence="4" id="KW-0500">Molybdenum</keyword>
<sequence length="257" mass="27280">MPMRACARLLLAVSLLLPLGACAAPGRMVIAAAASLHDVMGRLVTSYRAAHPGARIDVVYGSSGILLTQIRQGAPFDLFFSADSGYPQQLADASGSDGPPAVYALGRLVLWSRDLDLAHVRLADLVQPRFGRIAIANPQHAPYGLRAEQALRAAGVWSALQPRLVQGENIAQAAQFARSGNARVGLLAASLTQSPAMRHGHVAAVPDAMYRPLRQSFVVTRHGADNALAHDFAHYARSAPARALFARYGFGLPAKAH</sequence>
<feature type="binding site" evidence="4">
    <location>
        <position position="170"/>
    </location>
    <ligand>
        <name>molybdate</name>
        <dbReference type="ChEBI" id="CHEBI:36264"/>
    </ligand>
</feature>
<dbReference type="OrthoDB" id="9785015at2"/>
<dbReference type="InterPro" id="IPR005950">
    <property type="entry name" value="ModA"/>
</dbReference>
<proteinExistence type="inferred from homology"/>
<keyword evidence="2 4" id="KW-0479">Metal-binding</keyword>
<dbReference type="InterPro" id="IPR050682">
    <property type="entry name" value="ModA/WtpA"/>
</dbReference>
<gene>
    <name evidence="6" type="ORF">LF63_0114475</name>
</gene>
<evidence type="ECO:0000256" key="3">
    <source>
        <dbReference type="ARBA" id="ARBA00022729"/>
    </source>
</evidence>
<evidence type="ECO:0000256" key="5">
    <source>
        <dbReference type="SAM" id="SignalP"/>
    </source>
</evidence>
<accession>A0A099CRX1</accession>
<dbReference type="GO" id="GO:0030973">
    <property type="term" value="F:molybdate ion binding"/>
    <property type="evidence" value="ECO:0007669"/>
    <property type="project" value="InterPro"/>
</dbReference>
<dbReference type="PANTHER" id="PTHR30632">
    <property type="entry name" value="MOLYBDATE-BINDING PERIPLASMIC PROTEIN"/>
    <property type="match status" value="1"/>
</dbReference>
<dbReference type="SUPFAM" id="SSF53850">
    <property type="entry name" value="Periplasmic binding protein-like II"/>
    <property type="match status" value="1"/>
</dbReference>
<dbReference type="Proteomes" id="UP000029708">
    <property type="component" value="Unassembled WGS sequence"/>
</dbReference>
<reference evidence="6 7" key="1">
    <citation type="submission" date="2014-09" db="EMBL/GenBank/DDBJ databases">
        <title>Xanthomonadaceae 3.5X direct submission.</title>
        <authorList>
            <person name="Fang T."/>
            <person name="Wang H."/>
        </authorList>
    </citation>
    <scope>NUCLEOTIDE SEQUENCE [LARGE SCALE GENOMIC DNA]</scope>
    <source>
        <strain evidence="6 7">3.5X</strain>
    </source>
</reference>
<dbReference type="STRING" id="1543381.LF63_0114475"/>
<protein>
    <submittedName>
        <fullName evidence="6">Molybdate ABC transporter substrate-binding protein</fullName>
    </submittedName>
</protein>
<dbReference type="CDD" id="cd13539">
    <property type="entry name" value="PBP2_AvModA"/>
    <property type="match status" value="1"/>
</dbReference>
<comment type="caution">
    <text evidence="6">The sequence shown here is derived from an EMBL/GenBank/DDBJ whole genome shotgun (WGS) entry which is preliminary data.</text>
</comment>
<keyword evidence="3 5" id="KW-0732">Signal</keyword>
<dbReference type="AlphaFoldDB" id="A0A099CRX1"/>
<organism evidence="6 7">
    <name type="scientific">Oleiagrimonas soli</name>
    <dbReference type="NCBI Taxonomy" id="1543381"/>
    <lineage>
        <taxon>Bacteria</taxon>
        <taxon>Pseudomonadati</taxon>
        <taxon>Pseudomonadota</taxon>
        <taxon>Gammaproteobacteria</taxon>
        <taxon>Lysobacterales</taxon>
        <taxon>Rhodanobacteraceae</taxon>
        <taxon>Oleiagrimonas</taxon>
    </lineage>
</organism>
<keyword evidence="7" id="KW-1185">Reference proteome</keyword>
<dbReference type="GO" id="GO:0046872">
    <property type="term" value="F:metal ion binding"/>
    <property type="evidence" value="ECO:0007669"/>
    <property type="project" value="UniProtKB-KW"/>
</dbReference>
<evidence type="ECO:0000256" key="4">
    <source>
        <dbReference type="PIRSR" id="PIRSR004846-1"/>
    </source>
</evidence>
<feature type="binding site" evidence="4">
    <location>
        <position position="35"/>
    </location>
    <ligand>
        <name>molybdate</name>
        <dbReference type="ChEBI" id="CHEBI:36264"/>
    </ligand>
</feature>